<evidence type="ECO:0000313" key="4">
    <source>
        <dbReference type="EMBL" id="MDH7638068.1"/>
    </source>
</evidence>
<name>A0ABT6MZ09_9SPHN</name>
<feature type="region of interest" description="Disordered" evidence="3">
    <location>
        <begin position="268"/>
        <end position="289"/>
    </location>
</feature>
<dbReference type="InterPro" id="IPR003423">
    <property type="entry name" value="OMP_efflux"/>
</dbReference>
<dbReference type="Pfam" id="PF02321">
    <property type="entry name" value="OEP"/>
    <property type="match status" value="2"/>
</dbReference>
<dbReference type="RefSeq" id="WP_281043389.1">
    <property type="nucleotide sequence ID" value="NZ_JARYGZ010000001.1"/>
</dbReference>
<evidence type="ECO:0000256" key="2">
    <source>
        <dbReference type="RuleBase" id="RU362097"/>
    </source>
</evidence>
<keyword evidence="2" id="KW-0732">Signal</keyword>
<accession>A0ABT6MZ09</accession>
<keyword evidence="2" id="KW-0564">Palmitate</keyword>
<organism evidence="4 5">
    <name type="scientific">Sphingomonas oryzagri</name>
    <dbReference type="NCBI Taxonomy" id="3042314"/>
    <lineage>
        <taxon>Bacteria</taxon>
        <taxon>Pseudomonadati</taxon>
        <taxon>Pseudomonadota</taxon>
        <taxon>Alphaproteobacteria</taxon>
        <taxon>Sphingomonadales</taxon>
        <taxon>Sphingomonadaceae</taxon>
        <taxon>Sphingomonas</taxon>
    </lineage>
</organism>
<dbReference type="EMBL" id="JARYGZ010000001">
    <property type="protein sequence ID" value="MDH7638068.1"/>
    <property type="molecule type" value="Genomic_DNA"/>
</dbReference>
<keyword evidence="2" id="KW-0449">Lipoprotein</keyword>
<protein>
    <submittedName>
        <fullName evidence="4">Efflux transporter outer membrane subunit</fullName>
    </submittedName>
</protein>
<dbReference type="PROSITE" id="PS51257">
    <property type="entry name" value="PROKAR_LIPOPROTEIN"/>
    <property type="match status" value="1"/>
</dbReference>
<dbReference type="NCBIfam" id="TIGR01845">
    <property type="entry name" value="outer_NodT"/>
    <property type="match status" value="1"/>
</dbReference>
<sequence>MRSSKPALAAALLATSGSLLAGCSLAPDYHRPQVAATSTYKEVPTGWSVAAPAADAPPAAWWQAVGDPVLTDLEGRIEKGSPSLAAAVARYDEAVGSLHAANADLYPTIGVSGDAERERYARNRPLSSGKTVTQNAYEVGASLNWEIDLFGRIRNQVKASKGEAQASAADLAGVRLGLQTSLATAYFQMRGLDAREGLLRQTVEAYQRAYELTDVRHSGGIASGLDTSRARAQLASAKAELASLPSQRAAYETAIAVLVGESPSSFSLAPDTRQSAPPAFPTGTPSTLLQRRPDIDAAERRVYAANARIGVARAAFFPAISLGGAGGFETTGPNLFGTASSFWALGPAAAALTIFDGGKRAAQVRVARAEFNEASATYKQTVLTAFKEVEDDLATGRDLVTQERNQRDAAQASETTRDLALTRYRDGASDYLEVVTAQTAALDAERALLDLHTRQLTTSVDTVRALVGIAQP</sequence>
<proteinExistence type="inferred from homology"/>
<feature type="chain" id="PRO_5044966969" evidence="2">
    <location>
        <begin position="22"/>
        <end position="472"/>
    </location>
</feature>
<reference evidence="4" key="1">
    <citation type="submission" date="2023-04" db="EMBL/GenBank/DDBJ databases">
        <title>Sphingomonas sp. MAHUQ-71 isolated from rice field.</title>
        <authorList>
            <person name="Huq M.A."/>
        </authorList>
    </citation>
    <scope>NUCLEOTIDE SEQUENCE</scope>
    <source>
        <strain evidence="4">MAHUQ-71</strain>
    </source>
</reference>
<dbReference type="PANTHER" id="PTHR30203:SF33">
    <property type="entry name" value="BLR4455 PROTEIN"/>
    <property type="match status" value="1"/>
</dbReference>
<dbReference type="Gene3D" id="1.20.1600.10">
    <property type="entry name" value="Outer membrane efflux proteins (OEP)"/>
    <property type="match status" value="1"/>
</dbReference>
<dbReference type="SUPFAM" id="SSF56954">
    <property type="entry name" value="Outer membrane efflux proteins (OEP)"/>
    <property type="match status" value="1"/>
</dbReference>
<dbReference type="PANTHER" id="PTHR30203">
    <property type="entry name" value="OUTER MEMBRANE CATION EFFLUX PROTEIN"/>
    <property type="match status" value="1"/>
</dbReference>
<comment type="subcellular location">
    <subcellularLocation>
        <location evidence="2">Cell membrane</location>
        <topology evidence="2">Lipid-anchor</topology>
    </subcellularLocation>
</comment>
<dbReference type="Gene3D" id="2.20.200.10">
    <property type="entry name" value="Outer membrane efflux proteins (OEP)"/>
    <property type="match status" value="1"/>
</dbReference>
<keyword evidence="2" id="KW-0812">Transmembrane</keyword>
<evidence type="ECO:0000313" key="5">
    <source>
        <dbReference type="Proteomes" id="UP001160625"/>
    </source>
</evidence>
<evidence type="ECO:0000256" key="1">
    <source>
        <dbReference type="ARBA" id="ARBA00007613"/>
    </source>
</evidence>
<dbReference type="InterPro" id="IPR010131">
    <property type="entry name" value="MdtP/NodT-like"/>
</dbReference>
<feature type="signal peptide" evidence="2">
    <location>
        <begin position="1"/>
        <end position="21"/>
    </location>
</feature>
<keyword evidence="2" id="KW-0472">Membrane</keyword>
<evidence type="ECO:0000256" key="3">
    <source>
        <dbReference type="SAM" id="MobiDB-lite"/>
    </source>
</evidence>
<keyword evidence="5" id="KW-1185">Reference proteome</keyword>
<keyword evidence="2" id="KW-1134">Transmembrane beta strand</keyword>
<comment type="similarity">
    <text evidence="1 2">Belongs to the outer membrane factor (OMF) (TC 1.B.17) family.</text>
</comment>
<gene>
    <name evidence="4" type="ORF">QGN17_04940</name>
</gene>
<dbReference type="Proteomes" id="UP001160625">
    <property type="component" value="Unassembled WGS sequence"/>
</dbReference>
<comment type="caution">
    <text evidence="4">The sequence shown here is derived from an EMBL/GenBank/DDBJ whole genome shotgun (WGS) entry which is preliminary data.</text>
</comment>